<gene>
    <name evidence="2" type="ORF">PC113_g9706</name>
    <name evidence="3" type="ORF">PC115_g8701</name>
</gene>
<evidence type="ECO:0000313" key="4">
    <source>
        <dbReference type="Proteomes" id="UP000735874"/>
    </source>
</evidence>
<dbReference type="Proteomes" id="UP000735874">
    <property type="component" value="Unassembled WGS sequence"/>
</dbReference>
<evidence type="ECO:0000313" key="3">
    <source>
        <dbReference type="EMBL" id="KAG2924237.1"/>
    </source>
</evidence>
<dbReference type="EMBL" id="RCMI01000228">
    <property type="protein sequence ID" value="KAG2924237.1"/>
    <property type="molecule type" value="Genomic_DNA"/>
</dbReference>
<dbReference type="EMBL" id="RCMG01000247">
    <property type="protein sequence ID" value="KAG2858561.1"/>
    <property type="molecule type" value="Genomic_DNA"/>
</dbReference>
<evidence type="ECO:0000256" key="1">
    <source>
        <dbReference type="SAM" id="MobiDB-lite"/>
    </source>
</evidence>
<feature type="region of interest" description="Disordered" evidence="1">
    <location>
        <begin position="1"/>
        <end position="22"/>
    </location>
</feature>
<dbReference type="AlphaFoldDB" id="A0A8T0Z9A2"/>
<sequence>SRIQPSAKRRTGVKQTDHQRSFSDRFASLTAHVERVVSCISSGSRFQHRRPSLQGHSAICVQEAA</sequence>
<protein>
    <submittedName>
        <fullName evidence="2">Uncharacterized protein</fullName>
    </submittedName>
</protein>
<name>A0A8T0Z9A2_9STRA</name>
<proteinExistence type="predicted"/>
<dbReference type="Proteomes" id="UP000774804">
    <property type="component" value="Unassembled WGS sequence"/>
</dbReference>
<reference evidence="2" key="1">
    <citation type="submission" date="2018-10" db="EMBL/GenBank/DDBJ databases">
        <title>Effector identification in a new, highly contiguous assembly of the strawberry crown rot pathogen Phytophthora cactorum.</title>
        <authorList>
            <person name="Armitage A.D."/>
            <person name="Nellist C.F."/>
            <person name="Bates H."/>
            <person name="Vickerstaff R.J."/>
            <person name="Harrison R.J."/>
        </authorList>
    </citation>
    <scope>NUCLEOTIDE SEQUENCE</scope>
    <source>
        <strain evidence="2">15-7</strain>
        <strain evidence="3">4032</strain>
    </source>
</reference>
<comment type="caution">
    <text evidence="2">The sequence shown here is derived from an EMBL/GenBank/DDBJ whole genome shotgun (WGS) entry which is preliminary data.</text>
</comment>
<accession>A0A8T0Z9A2</accession>
<organism evidence="2 4">
    <name type="scientific">Phytophthora cactorum</name>
    <dbReference type="NCBI Taxonomy" id="29920"/>
    <lineage>
        <taxon>Eukaryota</taxon>
        <taxon>Sar</taxon>
        <taxon>Stramenopiles</taxon>
        <taxon>Oomycota</taxon>
        <taxon>Peronosporomycetes</taxon>
        <taxon>Peronosporales</taxon>
        <taxon>Peronosporaceae</taxon>
        <taxon>Phytophthora</taxon>
    </lineage>
</organism>
<evidence type="ECO:0000313" key="2">
    <source>
        <dbReference type="EMBL" id="KAG2858561.1"/>
    </source>
</evidence>
<feature type="non-terminal residue" evidence="2">
    <location>
        <position position="65"/>
    </location>
</feature>